<comment type="caution">
    <text evidence="2">The sequence shown here is derived from an EMBL/GenBank/DDBJ whole genome shotgun (WGS) entry which is preliminary data.</text>
</comment>
<evidence type="ECO:0000313" key="3">
    <source>
        <dbReference type="Proteomes" id="UP001054857"/>
    </source>
</evidence>
<feature type="non-terminal residue" evidence="2">
    <location>
        <position position="224"/>
    </location>
</feature>
<feature type="non-terminal residue" evidence="2">
    <location>
        <position position="1"/>
    </location>
</feature>
<sequence>LRQRRAGRGCQEGCTEEEAVRLLAPAAAAVEEEMKETLKEKTGAVEGAAACAGPAGCVPGSRDRPALPRSPAGEPAAGAAGAGTARQEGEPPLQPGAGDTYTAAAPHVAALPPPGQQQQQQQQLPPRHPDKQAAAKGPPAACNPGAAVVPPSGPASCLPPPPPYRSPILRRTVRVKIPWAEPEQLGPHFQARLSELAAARGLQLGGVYVRRGCVELVMVLEGAG</sequence>
<gene>
    <name evidence="2" type="ORF">Agub_g9955</name>
</gene>
<accession>A0AAD3DWV2</accession>
<evidence type="ECO:0000256" key="1">
    <source>
        <dbReference type="SAM" id="MobiDB-lite"/>
    </source>
</evidence>
<feature type="compositionally biased region" description="Low complexity" evidence="1">
    <location>
        <begin position="72"/>
        <end position="86"/>
    </location>
</feature>
<evidence type="ECO:0000313" key="2">
    <source>
        <dbReference type="EMBL" id="GFR48128.1"/>
    </source>
</evidence>
<proteinExistence type="predicted"/>
<feature type="compositionally biased region" description="Low complexity" evidence="1">
    <location>
        <begin position="103"/>
        <end position="125"/>
    </location>
</feature>
<protein>
    <submittedName>
        <fullName evidence="2">Uncharacterized protein</fullName>
    </submittedName>
</protein>
<keyword evidence="3" id="KW-1185">Reference proteome</keyword>
<dbReference type="Proteomes" id="UP001054857">
    <property type="component" value="Unassembled WGS sequence"/>
</dbReference>
<reference evidence="2 3" key="1">
    <citation type="journal article" date="2021" name="Sci. Rep.">
        <title>Genome sequencing of the multicellular alga Astrephomene provides insights into convergent evolution of germ-soma differentiation.</title>
        <authorList>
            <person name="Yamashita S."/>
            <person name="Yamamoto K."/>
            <person name="Matsuzaki R."/>
            <person name="Suzuki S."/>
            <person name="Yamaguchi H."/>
            <person name="Hirooka S."/>
            <person name="Minakuchi Y."/>
            <person name="Miyagishima S."/>
            <person name="Kawachi M."/>
            <person name="Toyoda A."/>
            <person name="Nozaki H."/>
        </authorList>
    </citation>
    <scope>NUCLEOTIDE SEQUENCE [LARGE SCALE GENOMIC DNA]</scope>
    <source>
        <strain evidence="2 3">NIES-4017</strain>
    </source>
</reference>
<dbReference type="AlphaFoldDB" id="A0AAD3DWV2"/>
<feature type="compositionally biased region" description="Low complexity" evidence="1">
    <location>
        <begin position="46"/>
        <end position="60"/>
    </location>
</feature>
<feature type="region of interest" description="Disordered" evidence="1">
    <location>
        <begin position="46"/>
        <end position="154"/>
    </location>
</feature>
<name>A0AAD3DWV2_9CHLO</name>
<dbReference type="EMBL" id="BMAR01000022">
    <property type="protein sequence ID" value="GFR48128.1"/>
    <property type="molecule type" value="Genomic_DNA"/>
</dbReference>
<organism evidence="2 3">
    <name type="scientific">Astrephomene gubernaculifera</name>
    <dbReference type="NCBI Taxonomy" id="47775"/>
    <lineage>
        <taxon>Eukaryota</taxon>
        <taxon>Viridiplantae</taxon>
        <taxon>Chlorophyta</taxon>
        <taxon>core chlorophytes</taxon>
        <taxon>Chlorophyceae</taxon>
        <taxon>CS clade</taxon>
        <taxon>Chlamydomonadales</taxon>
        <taxon>Astrephomenaceae</taxon>
        <taxon>Astrephomene</taxon>
    </lineage>
</organism>